<dbReference type="Proteomes" id="UP000008743">
    <property type="component" value="Unassembled WGS sequence"/>
</dbReference>
<keyword evidence="3" id="KW-0223">Dioxygenase</keyword>
<dbReference type="GO" id="GO:0032453">
    <property type="term" value="F:histone H3K4 demethylase activity"/>
    <property type="evidence" value="ECO:0007669"/>
    <property type="project" value="TreeGrafter"/>
</dbReference>
<comment type="similarity">
    <text evidence="3">Belongs to the ROX family.</text>
</comment>
<dbReference type="PROSITE" id="PS51184">
    <property type="entry name" value="JMJC"/>
    <property type="match status" value="1"/>
</dbReference>
<comment type="subcellular location">
    <subcellularLocation>
        <location evidence="3">Nucleus</location>
    </subcellularLocation>
</comment>
<dbReference type="InterPro" id="IPR039994">
    <property type="entry name" value="NO66-like"/>
</dbReference>
<organism evidence="6 7">
    <name type="scientific">Capsaspora owczarzaki (strain ATCC 30864)</name>
    <dbReference type="NCBI Taxonomy" id="595528"/>
    <lineage>
        <taxon>Eukaryota</taxon>
        <taxon>Filasterea</taxon>
        <taxon>Capsaspora</taxon>
    </lineage>
</organism>
<dbReference type="GO" id="GO:0005506">
    <property type="term" value="F:iron ion binding"/>
    <property type="evidence" value="ECO:0007669"/>
    <property type="project" value="UniProtKB-UniRule"/>
</dbReference>
<keyword evidence="7" id="KW-1185">Reference proteome</keyword>
<name>A0A0D2U6N1_CAPO3</name>
<dbReference type="EMBL" id="KE346362">
    <property type="protein sequence ID" value="KJE90821.1"/>
    <property type="molecule type" value="Genomic_DNA"/>
</dbReference>
<keyword evidence="1 3" id="KW-0479">Metal-binding</keyword>
<evidence type="ECO:0000313" key="7">
    <source>
        <dbReference type="Proteomes" id="UP000008743"/>
    </source>
</evidence>
<keyword evidence="3" id="KW-0560">Oxidoreductase</keyword>
<feature type="domain" description="JmjC" evidence="5">
    <location>
        <begin position="350"/>
        <end position="500"/>
    </location>
</feature>
<keyword evidence="3" id="KW-0804">Transcription</keyword>
<evidence type="ECO:0000256" key="4">
    <source>
        <dbReference type="SAM" id="MobiDB-lite"/>
    </source>
</evidence>
<evidence type="ECO:0000256" key="3">
    <source>
        <dbReference type="RuleBase" id="RU366061"/>
    </source>
</evidence>
<dbReference type="Gene3D" id="2.60.120.650">
    <property type="entry name" value="Cupin"/>
    <property type="match status" value="1"/>
</dbReference>
<dbReference type="Pfam" id="PF08007">
    <property type="entry name" value="JmjC_2"/>
    <property type="match status" value="1"/>
</dbReference>
<dbReference type="OrthoDB" id="425950at2759"/>
<dbReference type="GO" id="GO:0005730">
    <property type="term" value="C:nucleolus"/>
    <property type="evidence" value="ECO:0007669"/>
    <property type="project" value="TreeGrafter"/>
</dbReference>
<sequence length="842" mass="93241">MEESDEHCRSLSINISRSTRSSSSSVPCITRPLARLVLLLVLLASRSAAAVAHDSDRLLPFGPQLAVHSAGIDPTWAERGFCFRLIPSPASPASPPASPASSESALPYCPLPFNLAATTLARYAGSPPTAPIAGESKPNPVVVQPCRGATASSVSSSRFPDVEFDNAIVPELVRVRSAQEQASKQGQKQNDPAFILPPTLLSSHAYANAKHDNDNHANTDNNNNNNNDDDDDDDDDENNTNNHPPRFSTAYQRHSFHILQDILYPMTVQEFLTDYLERRPFVISRATPKNSEQLARFAHIVDRFYESTGGRDDIDHIVPGTFLTPSDFRLVDRGGPLMKEWHKTPNDIQPAYTQLNATTVISHAQWTFPRTRTLVKLLEEIFGVHTNGNLYSTPKFSRGFTPHYDVHSTFIFQLSGNKDWEVYLPETVLPIGGLLSQNYSGRALGEPVMSFSLRKGDLLYLPRGWVHQATATDAPSLHLTVSLGHTMAYMTAVLDACMEVAAGSKLADSPFVQAITRLEQITGSSTVAFEALQVIWSALEELFPVVRIPIFNSNLGGQAEHVYSVAWHRRVVQVLEDGIELFEAGNIFRRVSRLVPAIGPASVVRNVYSTFVQQVRDLALYRQAVDLALARLVPFWSPVPSPVRNWLFGYANAHAVNPRHHACSPRAPERIHGKQQPQLAPCKPPPRPRLPSNLFEQLDMLDTLHRNSTIAPGLPIWGRLMHSADLAPSLKTTLLNCVKTHSFEQRQHAVRVRWARETKDCFVIGPSVCEAFPGRFVAALEFLLSAESPFLSWGANHDEQTSPWRIADVLHAAQNQQTEAELFALVRLLVLQGFVRVFSSAA</sequence>
<keyword evidence="2 3" id="KW-0408">Iron</keyword>
<feature type="compositionally biased region" description="Acidic residues" evidence="4">
    <location>
        <begin position="227"/>
        <end position="238"/>
    </location>
</feature>
<proteinExistence type="inferred from homology"/>
<evidence type="ECO:0000313" key="6">
    <source>
        <dbReference type="EMBL" id="KJE90821.1"/>
    </source>
</evidence>
<dbReference type="PANTHER" id="PTHR13096:SF9">
    <property type="entry name" value="BIFUNCTIONAL LYSINE-SPECIFIC DEMETHYLASE AND HISTIDYL-HYDROXYLASE"/>
    <property type="match status" value="1"/>
</dbReference>
<comment type="cofactor">
    <cofactor evidence="3">
        <name>Fe(2+)</name>
        <dbReference type="ChEBI" id="CHEBI:29033"/>
    </cofactor>
    <text evidence="3">Binds 1 Fe(2+) ion per subunit.</text>
</comment>
<dbReference type="PANTHER" id="PTHR13096">
    <property type="entry name" value="MINA53 MYC INDUCED NUCLEAR ANTIGEN"/>
    <property type="match status" value="1"/>
</dbReference>
<keyword evidence="3" id="KW-0539">Nucleus</keyword>
<feature type="region of interest" description="Disordered" evidence="4">
    <location>
        <begin position="210"/>
        <end position="249"/>
    </location>
</feature>
<dbReference type="InterPro" id="IPR003347">
    <property type="entry name" value="JmjC_dom"/>
</dbReference>
<evidence type="ECO:0000259" key="5">
    <source>
        <dbReference type="PROSITE" id="PS51184"/>
    </source>
</evidence>
<protein>
    <recommendedName>
        <fullName evidence="3">Bifunctional lysine-specific demethylase and histidyl-hydroxylase</fullName>
        <ecNumber evidence="3">1.14.11.-</ecNumber>
    </recommendedName>
</protein>
<keyword evidence="3" id="KW-0805">Transcription regulation</keyword>
<feature type="region of interest" description="Disordered" evidence="4">
    <location>
        <begin position="661"/>
        <end position="686"/>
    </location>
</feature>
<evidence type="ECO:0000256" key="1">
    <source>
        <dbReference type="ARBA" id="ARBA00022723"/>
    </source>
</evidence>
<dbReference type="AlphaFoldDB" id="A0A0D2U6N1"/>
<accession>A0A0D2U6N1</accession>
<dbReference type="InParanoid" id="A0A0D2U6N1"/>
<dbReference type="GO" id="GO:0051864">
    <property type="term" value="F:histone H3K36 demethylase activity"/>
    <property type="evidence" value="ECO:0007669"/>
    <property type="project" value="TreeGrafter"/>
</dbReference>
<dbReference type="SUPFAM" id="SSF51197">
    <property type="entry name" value="Clavaminate synthase-like"/>
    <property type="match status" value="1"/>
</dbReference>
<evidence type="ECO:0000256" key="2">
    <source>
        <dbReference type="ARBA" id="ARBA00023004"/>
    </source>
</evidence>
<reference evidence="7" key="1">
    <citation type="submission" date="2011-02" db="EMBL/GenBank/DDBJ databases">
        <title>The Genome Sequence of Capsaspora owczarzaki ATCC 30864.</title>
        <authorList>
            <person name="Russ C."/>
            <person name="Cuomo C."/>
            <person name="Burger G."/>
            <person name="Gray M.W."/>
            <person name="Holland P.W.H."/>
            <person name="King N."/>
            <person name="Lang F.B.F."/>
            <person name="Roger A.J."/>
            <person name="Ruiz-Trillo I."/>
            <person name="Young S.K."/>
            <person name="Zeng Q."/>
            <person name="Gargeya S."/>
            <person name="Alvarado L."/>
            <person name="Berlin A."/>
            <person name="Chapman S.B."/>
            <person name="Chen Z."/>
            <person name="Freedman E."/>
            <person name="Gellesch M."/>
            <person name="Goldberg J."/>
            <person name="Griggs A."/>
            <person name="Gujja S."/>
            <person name="Heilman E."/>
            <person name="Heiman D."/>
            <person name="Howarth C."/>
            <person name="Mehta T."/>
            <person name="Neiman D."/>
            <person name="Pearson M."/>
            <person name="Roberts A."/>
            <person name="Saif S."/>
            <person name="Shea T."/>
            <person name="Shenoy N."/>
            <person name="Sisk P."/>
            <person name="Stolte C."/>
            <person name="Sykes S."/>
            <person name="White J."/>
            <person name="Yandava C."/>
            <person name="Haas B."/>
            <person name="Nusbaum C."/>
            <person name="Birren B."/>
        </authorList>
    </citation>
    <scope>NUCLEOTIDE SEQUENCE</scope>
    <source>
        <strain evidence="7">ATCC 30864</strain>
    </source>
</reference>
<dbReference type="EC" id="1.14.11.-" evidence="3"/>
<comment type="function">
    <text evidence="3">Oxygenase that can act as both a histone lysine demethylase and a ribosomal histidine hydroxylase.</text>
</comment>
<dbReference type="RefSeq" id="XP_004348815.2">
    <property type="nucleotide sequence ID" value="XM_004348765.2"/>
</dbReference>
<gene>
    <name evidence="6" type="ORF">CAOG_002065</name>
</gene>